<proteinExistence type="predicted"/>
<feature type="transmembrane region" description="Helical" evidence="1">
    <location>
        <begin position="47"/>
        <end position="73"/>
    </location>
</feature>
<gene>
    <name evidence="2" type="ORF">KZC50_15255</name>
</gene>
<dbReference type="RefSeq" id="WP_310892234.1">
    <property type="nucleotide sequence ID" value="NZ_BAAAGR010000010.1"/>
</dbReference>
<dbReference type="EMBL" id="JAHWXH010000005">
    <property type="protein sequence ID" value="MDS0246954.1"/>
    <property type="molecule type" value="Genomic_DNA"/>
</dbReference>
<name>A0AAJ2M0Z7_9MICO</name>
<dbReference type="GeneID" id="301459619"/>
<keyword evidence="1" id="KW-0472">Membrane</keyword>
<keyword evidence="1" id="KW-0812">Transmembrane</keyword>
<evidence type="ECO:0000256" key="1">
    <source>
        <dbReference type="SAM" id="Phobius"/>
    </source>
</evidence>
<evidence type="ECO:0000313" key="3">
    <source>
        <dbReference type="Proteomes" id="UP001183582"/>
    </source>
</evidence>
<reference evidence="2 3" key="1">
    <citation type="submission" date="2021-06" db="EMBL/GenBank/DDBJ databases">
        <title>Genome-based taxonomic framework of Microbacterium strains isolated from marine environment, the description of four new species and reclassification of four preexisting species.</title>
        <authorList>
            <person name="Lee S.D."/>
            <person name="Kim S.-M."/>
            <person name="Byeon Y.-S."/>
            <person name="Yang H.L."/>
            <person name="Kim I.S."/>
        </authorList>
    </citation>
    <scope>NUCLEOTIDE SEQUENCE [LARGE SCALE GENOMIC DNA]</scope>
    <source>
        <strain evidence="2 3">KACC 20514</strain>
    </source>
</reference>
<evidence type="ECO:0000313" key="2">
    <source>
        <dbReference type="EMBL" id="MDS0246954.1"/>
    </source>
</evidence>
<feature type="transmembrane region" description="Helical" evidence="1">
    <location>
        <begin position="7"/>
        <end position="27"/>
    </location>
</feature>
<protein>
    <submittedName>
        <fullName evidence="2">Uncharacterized protein</fullName>
    </submittedName>
</protein>
<keyword evidence="1" id="KW-1133">Transmembrane helix</keyword>
<accession>A0AAJ2M0Z7</accession>
<dbReference type="Proteomes" id="UP001183582">
    <property type="component" value="Unassembled WGS sequence"/>
</dbReference>
<sequence length="81" mass="8885">MNTSRALRTWMLITGIGSLIAFVLFSLMRSFMPSGDFGTFYIAPAPYSGLVTLALLTVGLGIAWIVLMVVWLVKRGTTKSR</sequence>
<organism evidence="2 3">
    <name type="scientific">Microbacterium aurantiacum</name>
    <dbReference type="NCBI Taxonomy" id="162393"/>
    <lineage>
        <taxon>Bacteria</taxon>
        <taxon>Bacillati</taxon>
        <taxon>Actinomycetota</taxon>
        <taxon>Actinomycetes</taxon>
        <taxon>Micrococcales</taxon>
        <taxon>Microbacteriaceae</taxon>
        <taxon>Microbacterium</taxon>
    </lineage>
</organism>
<comment type="caution">
    <text evidence="2">The sequence shown here is derived from an EMBL/GenBank/DDBJ whole genome shotgun (WGS) entry which is preliminary data.</text>
</comment>
<dbReference type="AlphaFoldDB" id="A0AAJ2M0Z7"/>